<comment type="subunit">
    <text evidence="2">Heterodimer of the IorA and IorB subunits.</text>
</comment>
<dbReference type="GO" id="GO:0030976">
    <property type="term" value="F:thiamine pyrophosphate binding"/>
    <property type="evidence" value="ECO:0007669"/>
    <property type="project" value="InterPro"/>
</dbReference>
<comment type="caution">
    <text evidence="16">The sequence shown here is derived from an EMBL/GenBank/DDBJ whole genome shotgun (WGS) entry which is preliminary data.</text>
</comment>
<evidence type="ECO:0000256" key="9">
    <source>
        <dbReference type="ARBA" id="ARBA00023002"/>
    </source>
</evidence>
<comment type="function">
    <text evidence="1 14">Catalyzes the ferredoxin-dependent oxidative decarboxylation of arylpyruvates.</text>
</comment>
<evidence type="ECO:0000256" key="11">
    <source>
        <dbReference type="ARBA" id="ARBA00023014"/>
    </source>
</evidence>
<keyword evidence="8 14" id="KW-0249">Electron transport</keyword>
<dbReference type="Pfam" id="PF01855">
    <property type="entry name" value="POR_N"/>
    <property type="match status" value="1"/>
</dbReference>
<dbReference type="PROSITE" id="PS51379">
    <property type="entry name" value="4FE4S_FER_2"/>
    <property type="match status" value="1"/>
</dbReference>
<dbReference type="EMBL" id="JACNIG010000203">
    <property type="protein sequence ID" value="MBC8432080.1"/>
    <property type="molecule type" value="Genomic_DNA"/>
</dbReference>
<dbReference type="InterPro" id="IPR017896">
    <property type="entry name" value="4Fe4S_Fe-S-bd"/>
</dbReference>
<evidence type="ECO:0000256" key="6">
    <source>
        <dbReference type="ARBA" id="ARBA00022485"/>
    </source>
</evidence>
<accession>A0A8J6TSF3</accession>
<evidence type="ECO:0000256" key="2">
    <source>
        <dbReference type="ARBA" id="ARBA00011238"/>
    </source>
</evidence>
<dbReference type="InterPro" id="IPR050722">
    <property type="entry name" value="Pyruvate:ferred/Flavod_OxRd"/>
</dbReference>
<dbReference type="Gene3D" id="3.40.50.920">
    <property type="match status" value="1"/>
</dbReference>
<dbReference type="EC" id="1.2.7.8" evidence="3 14"/>
<dbReference type="SUPFAM" id="SSF54862">
    <property type="entry name" value="4Fe-4S ferredoxins"/>
    <property type="match status" value="1"/>
</dbReference>
<dbReference type="InterPro" id="IPR017721">
    <property type="entry name" value="IorA"/>
</dbReference>
<dbReference type="PROSITE" id="PS00198">
    <property type="entry name" value="4FE4S_FER_1"/>
    <property type="match status" value="1"/>
</dbReference>
<evidence type="ECO:0000256" key="10">
    <source>
        <dbReference type="ARBA" id="ARBA00023004"/>
    </source>
</evidence>
<comment type="cofactor">
    <cofactor evidence="14">
        <name>[4Fe-4S] cluster</name>
        <dbReference type="ChEBI" id="CHEBI:49883"/>
    </cofactor>
    <text evidence="14">Binds 2 [4Fe-4S] clusters. In this family the first cluster has a non-standard and varying [4Fe-4S] binding motif CX(2)CX(2)CX(4-5)CP.</text>
</comment>
<keyword evidence="10 14" id="KW-0408">Iron</keyword>
<keyword evidence="5 14" id="KW-0813">Transport</keyword>
<dbReference type="AlphaFoldDB" id="A0A8J6TSF3"/>
<evidence type="ECO:0000256" key="3">
    <source>
        <dbReference type="ARBA" id="ARBA00012812"/>
    </source>
</evidence>
<dbReference type="PANTHER" id="PTHR32154">
    <property type="entry name" value="PYRUVATE-FLAVODOXIN OXIDOREDUCTASE-RELATED"/>
    <property type="match status" value="1"/>
</dbReference>
<evidence type="ECO:0000256" key="13">
    <source>
        <dbReference type="ARBA" id="ARBA00048332"/>
    </source>
</evidence>
<proteinExistence type="predicted"/>
<evidence type="ECO:0000256" key="1">
    <source>
        <dbReference type="ARBA" id="ARBA00002995"/>
    </source>
</evidence>
<keyword evidence="7 14" id="KW-0479">Metal-binding</keyword>
<dbReference type="Pfam" id="PF02775">
    <property type="entry name" value="TPP_enzyme_C"/>
    <property type="match status" value="1"/>
</dbReference>
<dbReference type="GO" id="GO:0044281">
    <property type="term" value="P:small molecule metabolic process"/>
    <property type="evidence" value="ECO:0007669"/>
    <property type="project" value="UniProtKB-ARBA"/>
</dbReference>
<dbReference type="InterPro" id="IPR011766">
    <property type="entry name" value="TPP_enzyme_TPP-bd"/>
</dbReference>
<keyword evidence="11 14" id="KW-0411">Iron-sulfur</keyword>
<evidence type="ECO:0000256" key="5">
    <source>
        <dbReference type="ARBA" id="ARBA00022448"/>
    </source>
</evidence>
<feature type="domain" description="4Fe-4S ferredoxin-type" evidence="15">
    <location>
        <begin position="618"/>
        <end position="647"/>
    </location>
</feature>
<dbReference type="InterPro" id="IPR009014">
    <property type="entry name" value="Transketo_C/PFOR_II"/>
</dbReference>
<evidence type="ECO:0000259" key="15">
    <source>
        <dbReference type="PROSITE" id="PS51379"/>
    </source>
</evidence>
<dbReference type="Gene3D" id="3.40.50.970">
    <property type="match status" value="2"/>
</dbReference>
<dbReference type="PANTHER" id="PTHR32154:SF30">
    <property type="entry name" value="2-OXOACID OXIDOREDUCTASE (FERREDOXIN)"/>
    <property type="match status" value="1"/>
</dbReference>
<dbReference type="GO" id="GO:0043805">
    <property type="term" value="F:indolepyruvate ferredoxin oxidoreductase activity"/>
    <property type="evidence" value="ECO:0007669"/>
    <property type="project" value="UniProtKB-UniRule"/>
</dbReference>
<sequence>MTDIDMDAPGKIDLLLGNEAIARGALEAGVGFVSAYPGTPSSEIIPTLADVAKQNNIYVEWAANEKVALESAAGASFAGIRSMAVMKQNGINVALDFIANLQMTGIEAGLVLLVADDPGPLSSSNEEDTRIVAKWMDFPLLEPCCAQEALEMTRWAFEISEQCGLICMVRTVSRIGHTRANVSMGDLPRFEKKAYFKDTWNMYNPAKGIHCTVGGPLVLHPEKIRKFAKVKGIFENAPKEFNWYEGPENPELLVIASGVSYIYAREALEILKQGKKIGILKLGTIWPIPEELVIKHLLTTKQVLFVEELEPFIERNVMELAATLPAGSPRIEFCGMRTGHMRGYGDVNVDLVIDALVKINGGSYEPRDSKYSEELSALTQMNPERPWELCPGCPYRPFFWTLKNTLQLDGRDGFALDDVGCYTLGAFNSGYWQGRTSHAMGSAFGVSCGLGKLRQFGFKQPVLAMVGDSTFFHAAMPALASGVWNRSNFIGLVMDNSATAMTGHQPHPGLEKNVMGESAKPISTEAVCRSMGCRVEVCDPFDMEGTKNALLDLIEDDDGVRILVVRRVCELVRARIEKKAPFIMHVDIEKCIGEDCGCGRVCTRMFHCPGLMWDEKTGRSAIDEVMCAGCGVCADICPRGVIIKEIT</sequence>
<dbReference type="CDD" id="cd07034">
    <property type="entry name" value="TPP_PYR_PFOR_IOR-alpha_like"/>
    <property type="match status" value="1"/>
</dbReference>
<name>A0A8J6TSF3_9BACT</name>
<organism evidence="16 17">
    <name type="scientific">Candidatus Desulfatibia vada</name>
    <dbReference type="NCBI Taxonomy" id="2841696"/>
    <lineage>
        <taxon>Bacteria</taxon>
        <taxon>Pseudomonadati</taxon>
        <taxon>Thermodesulfobacteriota</taxon>
        <taxon>Desulfobacteria</taxon>
        <taxon>Desulfobacterales</taxon>
        <taxon>Desulfobacterales incertae sedis</taxon>
        <taxon>Candidatus Desulfatibia</taxon>
    </lineage>
</organism>
<keyword evidence="6 14" id="KW-0004">4Fe-4S</keyword>
<keyword evidence="9 14" id="KW-0560">Oxidoreductase</keyword>
<dbReference type="GO" id="GO:0046872">
    <property type="term" value="F:metal ion binding"/>
    <property type="evidence" value="ECO:0007669"/>
    <property type="project" value="UniProtKB-UniRule"/>
</dbReference>
<reference evidence="16 17" key="1">
    <citation type="submission" date="2020-08" db="EMBL/GenBank/DDBJ databases">
        <title>Bridging the membrane lipid divide: bacteria of the FCB group superphylum have the potential to synthesize archaeal ether lipids.</title>
        <authorList>
            <person name="Villanueva L."/>
            <person name="Von Meijenfeldt F.A.B."/>
            <person name="Westbye A.B."/>
            <person name="Yadav S."/>
            <person name="Hopmans E.C."/>
            <person name="Dutilh B.E."/>
            <person name="Sinninghe Damste J.S."/>
        </authorList>
    </citation>
    <scope>NUCLEOTIDE SEQUENCE [LARGE SCALE GENOMIC DNA]</scope>
    <source>
        <strain evidence="16">NIOZ-UU17</strain>
    </source>
</reference>
<dbReference type="SUPFAM" id="SSF52518">
    <property type="entry name" value="Thiamin diphosphate-binding fold (THDP-binding)"/>
    <property type="match status" value="2"/>
</dbReference>
<evidence type="ECO:0000313" key="16">
    <source>
        <dbReference type="EMBL" id="MBC8432080.1"/>
    </source>
</evidence>
<evidence type="ECO:0000256" key="14">
    <source>
        <dbReference type="PIRNR" id="PIRNR006439"/>
    </source>
</evidence>
<dbReference type="InterPro" id="IPR017900">
    <property type="entry name" value="4Fe4S_Fe_S_CS"/>
</dbReference>
<dbReference type="InterPro" id="IPR029061">
    <property type="entry name" value="THDP-binding"/>
</dbReference>
<dbReference type="SUPFAM" id="SSF52922">
    <property type="entry name" value="TK C-terminal domain-like"/>
    <property type="match status" value="1"/>
</dbReference>
<dbReference type="InterPro" id="IPR002880">
    <property type="entry name" value="Pyrv_Fd/Flavodoxin_OxRdtase_N"/>
</dbReference>
<protein>
    <recommendedName>
        <fullName evidence="4 14">Indolepyruvate oxidoreductase subunit IorA</fullName>
        <shortName evidence="14">IOR</shortName>
        <ecNumber evidence="3 14">1.2.7.8</ecNumber>
    </recommendedName>
    <alternativeName>
        <fullName evidence="12 14">Indolepyruvate ferredoxin oxidoreductase subunit alpha</fullName>
    </alternativeName>
</protein>
<evidence type="ECO:0000256" key="8">
    <source>
        <dbReference type="ARBA" id="ARBA00022982"/>
    </source>
</evidence>
<dbReference type="FunFam" id="3.40.50.970:FF:000039">
    <property type="entry name" value="Indolepyruvate oxidoreductase subunit IorA"/>
    <property type="match status" value="1"/>
</dbReference>
<dbReference type="PIRSF" id="PIRSF006439">
    <property type="entry name" value="Indolepyruvate_ferr_oxidored"/>
    <property type="match status" value="1"/>
</dbReference>
<dbReference type="GO" id="GO:0006979">
    <property type="term" value="P:response to oxidative stress"/>
    <property type="evidence" value="ECO:0007669"/>
    <property type="project" value="TreeGrafter"/>
</dbReference>
<evidence type="ECO:0000256" key="12">
    <source>
        <dbReference type="ARBA" id="ARBA00030514"/>
    </source>
</evidence>
<evidence type="ECO:0000313" key="17">
    <source>
        <dbReference type="Proteomes" id="UP000605201"/>
    </source>
</evidence>
<evidence type="ECO:0000256" key="4">
    <source>
        <dbReference type="ARBA" id="ARBA00017710"/>
    </source>
</evidence>
<dbReference type="Proteomes" id="UP000605201">
    <property type="component" value="Unassembled WGS sequence"/>
</dbReference>
<evidence type="ECO:0000256" key="7">
    <source>
        <dbReference type="ARBA" id="ARBA00022723"/>
    </source>
</evidence>
<gene>
    <name evidence="16" type="ORF">H8D96_09180</name>
</gene>
<comment type="catalytic activity">
    <reaction evidence="13 14">
        <text>indole-3-pyruvate + 2 oxidized [2Fe-2S]-[ferredoxin] + CoA = (indol-3-yl)acetyl-CoA + 2 reduced [2Fe-2S]-[ferredoxin] + CO2 + H(+)</text>
        <dbReference type="Rhea" id="RHEA:12645"/>
        <dbReference type="Rhea" id="RHEA-COMP:10000"/>
        <dbReference type="Rhea" id="RHEA-COMP:10001"/>
        <dbReference type="ChEBI" id="CHEBI:15378"/>
        <dbReference type="ChEBI" id="CHEBI:16526"/>
        <dbReference type="ChEBI" id="CHEBI:17640"/>
        <dbReference type="ChEBI" id="CHEBI:33737"/>
        <dbReference type="ChEBI" id="CHEBI:33738"/>
        <dbReference type="ChEBI" id="CHEBI:57271"/>
        <dbReference type="ChEBI" id="CHEBI:57287"/>
        <dbReference type="EC" id="1.2.7.8"/>
    </reaction>
</comment>
<dbReference type="GO" id="GO:0051539">
    <property type="term" value="F:4 iron, 4 sulfur cluster binding"/>
    <property type="evidence" value="ECO:0007669"/>
    <property type="project" value="UniProtKB-UniRule"/>
</dbReference>